<keyword evidence="3 5" id="KW-0378">Hydrolase</keyword>
<evidence type="ECO:0000256" key="5">
    <source>
        <dbReference type="PROSITE-ProRule" id="PRU01240"/>
    </source>
</evidence>
<dbReference type="CDD" id="cd06263">
    <property type="entry name" value="MAM"/>
    <property type="match status" value="1"/>
</dbReference>
<dbReference type="GO" id="GO:0006508">
    <property type="term" value="P:proteolysis"/>
    <property type="evidence" value="ECO:0007669"/>
    <property type="project" value="UniProtKB-KW"/>
</dbReference>
<dbReference type="PANTHER" id="PTHR23282:SF101">
    <property type="entry name" value="MAM DOMAIN-CONTAINING PROTEIN"/>
    <property type="match status" value="1"/>
</dbReference>
<feature type="active site" description="Charge relay system" evidence="5">
    <location>
        <position position="265"/>
    </location>
</feature>
<evidence type="ECO:0000256" key="2">
    <source>
        <dbReference type="ARBA" id="ARBA00022729"/>
    </source>
</evidence>
<keyword evidence="2 6" id="KW-0732">Signal</keyword>
<dbReference type="InterPro" id="IPR013320">
    <property type="entry name" value="ConA-like_dom_sf"/>
</dbReference>
<dbReference type="InterPro" id="IPR051560">
    <property type="entry name" value="MAM_domain-containing"/>
</dbReference>
<evidence type="ECO:0000313" key="8">
    <source>
        <dbReference type="EMBL" id="NBG65905.1"/>
    </source>
</evidence>
<feature type="active site" description="Charge relay system" evidence="5">
    <location>
        <position position="433"/>
    </location>
</feature>
<evidence type="ECO:0000256" key="6">
    <source>
        <dbReference type="SAM" id="SignalP"/>
    </source>
</evidence>
<evidence type="ECO:0000313" key="9">
    <source>
        <dbReference type="Proteomes" id="UP000470771"/>
    </source>
</evidence>
<dbReference type="Gene3D" id="2.60.120.380">
    <property type="match status" value="1"/>
</dbReference>
<protein>
    <submittedName>
        <fullName evidence="8">S8 family serine peptidase</fullName>
    </submittedName>
</protein>
<dbReference type="GO" id="GO:0004252">
    <property type="term" value="F:serine-type endopeptidase activity"/>
    <property type="evidence" value="ECO:0007669"/>
    <property type="project" value="UniProtKB-UniRule"/>
</dbReference>
<feature type="domain" description="MAM" evidence="7">
    <location>
        <begin position="939"/>
        <end position="1104"/>
    </location>
</feature>
<dbReference type="PRINTS" id="PR00723">
    <property type="entry name" value="SUBTILISIN"/>
</dbReference>
<accession>A0A6N9NMW0</accession>
<dbReference type="Gene3D" id="3.40.50.200">
    <property type="entry name" value="Peptidase S8/S53 domain"/>
    <property type="match status" value="1"/>
</dbReference>
<dbReference type="GO" id="GO:0016020">
    <property type="term" value="C:membrane"/>
    <property type="evidence" value="ECO:0007669"/>
    <property type="project" value="InterPro"/>
</dbReference>
<dbReference type="Proteomes" id="UP000470771">
    <property type="component" value="Unassembled WGS sequence"/>
</dbReference>
<gene>
    <name evidence="8" type="ORF">GQN54_07220</name>
</gene>
<reference evidence="8 9" key="1">
    <citation type="submission" date="2019-12" db="EMBL/GenBank/DDBJ databases">
        <authorList>
            <person name="Zhao J."/>
        </authorList>
    </citation>
    <scope>NUCLEOTIDE SEQUENCE [LARGE SCALE GENOMIC DNA]</scope>
    <source>
        <strain evidence="8 9">S-15</strain>
    </source>
</reference>
<proteinExistence type="inferred from homology"/>
<dbReference type="PROSITE" id="PS50060">
    <property type="entry name" value="MAM_2"/>
    <property type="match status" value="1"/>
</dbReference>
<organism evidence="8 9">
    <name type="scientific">Acidiluteibacter ferrifornacis</name>
    <dbReference type="NCBI Taxonomy" id="2692424"/>
    <lineage>
        <taxon>Bacteria</taxon>
        <taxon>Pseudomonadati</taxon>
        <taxon>Bacteroidota</taxon>
        <taxon>Flavobacteriia</taxon>
        <taxon>Flavobacteriales</taxon>
        <taxon>Cryomorphaceae</taxon>
        <taxon>Acidiluteibacter</taxon>
    </lineage>
</organism>
<evidence type="ECO:0000259" key="7">
    <source>
        <dbReference type="PROSITE" id="PS50060"/>
    </source>
</evidence>
<evidence type="ECO:0000256" key="4">
    <source>
        <dbReference type="ARBA" id="ARBA00022825"/>
    </source>
</evidence>
<dbReference type="SUPFAM" id="SSF52743">
    <property type="entry name" value="Subtilisin-like"/>
    <property type="match status" value="1"/>
</dbReference>
<dbReference type="InterPro" id="IPR036852">
    <property type="entry name" value="Peptidase_S8/S53_dom_sf"/>
</dbReference>
<keyword evidence="4 5" id="KW-0720">Serine protease</keyword>
<dbReference type="SMART" id="SM00137">
    <property type="entry name" value="MAM"/>
    <property type="match status" value="1"/>
</dbReference>
<dbReference type="GO" id="GO:0005975">
    <property type="term" value="P:carbohydrate metabolic process"/>
    <property type="evidence" value="ECO:0007669"/>
    <property type="project" value="UniProtKB-ARBA"/>
</dbReference>
<dbReference type="Pfam" id="PF18962">
    <property type="entry name" value="Por_Secre_tail"/>
    <property type="match status" value="1"/>
</dbReference>
<feature type="chain" id="PRO_5026892071" evidence="6">
    <location>
        <begin position="21"/>
        <end position="1192"/>
    </location>
</feature>
<feature type="active site" description="Charge relay system" evidence="5">
    <location>
        <position position="239"/>
    </location>
</feature>
<evidence type="ECO:0000256" key="1">
    <source>
        <dbReference type="ARBA" id="ARBA00022670"/>
    </source>
</evidence>
<dbReference type="GO" id="GO:0004553">
    <property type="term" value="F:hydrolase activity, hydrolyzing O-glycosyl compounds"/>
    <property type="evidence" value="ECO:0007669"/>
    <property type="project" value="UniProtKB-ARBA"/>
</dbReference>
<dbReference type="EMBL" id="WWNE01000006">
    <property type="protein sequence ID" value="NBG65905.1"/>
    <property type="molecule type" value="Genomic_DNA"/>
</dbReference>
<dbReference type="InterPro" id="IPR026444">
    <property type="entry name" value="Secre_tail"/>
</dbReference>
<dbReference type="NCBIfam" id="TIGR04183">
    <property type="entry name" value="Por_Secre_tail"/>
    <property type="match status" value="1"/>
</dbReference>
<comment type="caution">
    <text evidence="8">The sequence shown here is derived from an EMBL/GenBank/DDBJ whole genome shotgun (WGS) entry which is preliminary data.</text>
</comment>
<dbReference type="PROSITE" id="PS00138">
    <property type="entry name" value="SUBTILASE_SER"/>
    <property type="match status" value="1"/>
</dbReference>
<name>A0A6N9NMW0_9FLAO</name>
<dbReference type="InterPro" id="IPR034058">
    <property type="entry name" value="TagA/B/C/D_pept_dom"/>
</dbReference>
<keyword evidence="9" id="KW-1185">Reference proteome</keyword>
<dbReference type="Pfam" id="PF00082">
    <property type="entry name" value="Peptidase_S8"/>
    <property type="match status" value="1"/>
</dbReference>
<dbReference type="InterPro" id="IPR023828">
    <property type="entry name" value="Peptidase_S8_Ser-AS"/>
</dbReference>
<keyword evidence="1 5" id="KW-0645">Protease</keyword>
<comment type="similarity">
    <text evidence="5">Belongs to the peptidase S8 family.</text>
</comment>
<dbReference type="AlphaFoldDB" id="A0A6N9NMW0"/>
<evidence type="ECO:0000256" key="3">
    <source>
        <dbReference type="ARBA" id="ARBA00022801"/>
    </source>
</evidence>
<dbReference type="CDD" id="cd04842">
    <property type="entry name" value="Peptidases_S8_Kp43_protease"/>
    <property type="match status" value="1"/>
</dbReference>
<dbReference type="Pfam" id="PF00629">
    <property type="entry name" value="MAM"/>
    <property type="match status" value="1"/>
</dbReference>
<dbReference type="PROSITE" id="PS51892">
    <property type="entry name" value="SUBTILASE"/>
    <property type="match status" value="1"/>
</dbReference>
<dbReference type="Gene3D" id="2.60.120.200">
    <property type="match status" value="1"/>
</dbReference>
<feature type="signal peptide" evidence="6">
    <location>
        <begin position="1"/>
        <end position="20"/>
    </location>
</feature>
<dbReference type="Gene3D" id="2.60.40.10">
    <property type="entry name" value="Immunoglobulins"/>
    <property type="match status" value="1"/>
</dbReference>
<sequence length="1192" mass="128904">MKSYLLVVASFLALHFSSYSQETLLKLKSADYKIKPNIEQISWSDLELAKYKEAYYLYAHFTSIPTQADKAALDAAGIKVEGFITNNTFLVKMAENTAIETAKKFNIDGLYVVTPKFKMHHDLATENYPEHSKLGKKVQVVVQTSSEFNNEEWTSYLQNFGADILRQYAYSNLTTIAVNPKHIISIAGHPMVKYMEPIDPEPVKEDLVGRTNHRVNWIGNKTINGISYNGEGVWMGVGDDGAIGPHIDFEGRIDQSVSGASTGEHGDHVCGIAIGAGNLDPDAQGMAWGANLKVYNVWDVIYNSPTSVTNPGIVVTSTSYGNGCNAGYNAFAQTADQQVRQLNTIMHVFSAGNSGTSDCGYGAGSGWGNITGGIKSGKNVMAIGNVTLTDGLANSSSRGPASDGRIKPDICANGTNVFSVFPNNNYVNNTGTSMAAPGASGAYTALVHAYKELNNGQLPPSSLMKAAMLNSADDLGNKGPDFSFGWGRLNARKALEIFEDNSYLLDTISQGDTNSHSIVIPAGVKQVKVMVYWTDYEASVNTTSALVNNLDITGSDVNNPNYLPYVLNSTPNAAALNSPATNGVDSKNNMEQISIDNPASGSLQISVKGTSIPQGPQAYVLVYSFIMDEIVVTYPAGGESLESGTSNIVRWDTYDTTGNFTVEYSLNKGSSWTSLSTSVPASRRYQYFNAPNVATGQALIRVSRNGVSGVSQQPFNIIDRPNNLAITAVCPNEFTIDFDTVAGATAYEVFVLGNKFMDSITTVTTSPALVTFPSNRETWVAIRAIGNNIVGKRTVAVYKAAGVSNCVLSDDLAIEKILSPGGNALFDCSNTTATKVKVAIRNNGQSIKTNFNLSYRFNGVVSPKEVYLDTILPSEVKVYEFTNTLNINSGVHTIEVIIDSSDLNIYNDTVSSRFQLYANATTITAPYTQNFDGFSNCVTSSNCEQGVCQLSQGWLNLTNTIWDDFDFRTNSGTTPSNNTGPTADHTTGNNSGKYLYLETSSCFEQTADLYSPCIDLSGGVTPKASIWYHMNGATMGELHFDLLVDGELIEDVIPFVQFNQGNSWRQANINLTPYNGSIVNVRFRAFTGSGFTSDIALDDFEVEDPGAAVGLNEYTLSAIQVYPNPSKGQFTVNLGSEKSAEMTVFDSKGQVVIQQNANQSTVELDLSAWEKGIYFLQVNTANTRKNIKLIVQ</sequence>
<dbReference type="InterPro" id="IPR013783">
    <property type="entry name" value="Ig-like_fold"/>
</dbReference>
<dbReference type="InterPro" id="IPR000209">
    <property type="entry name" value="Peptidase_S8/S53_dom"/>
</dbReference>
<dbReference type="InterPro" id="IPR000998">
    <property type="entry name" value="MAM_dom"/>
</dbReference>
<dbReference type="InterPro" id="IPR011635">
    <property type="entry name" value="CARDB"/>
</dbReference>
<dbReference type="Pfam" id="PF07705">
    <property type="entry name" value="CARDB"/>
    <property type="match status" value="1"/>
</dbReference>
<dbReference type="InterPro" id="IPR015500">
    <property type="entry name" value="Peptidase_S8_subtilisin-rel"/>
</dbReference>
<dbReference type="RefSeq" id="WP_160632861.1">
    <property type="nucleotide sequence ID" value="NZ_WWNE01000006.1"/>
</dbReference>
<dbReference type="SUPFAM" id="SSF49899">
    <property type="entry name" value="Concanavalin A-like lectins/glucanases"/>
    <property type="match status" value="1"/>
</dbReference>
<dbReference type="PANTHER" id="PTHR23282">
    <property type="entry name" value="APICAL ENDOSOMAL GLYCOPROTEIN PRECURSOR"/>
    <property type="match status" value="1"/>
</dbReference>